<accession>A0ABS8WVL0</accession>
<feature type="non-terminal residue" evidence="1">
    <location>
        <position position="52"/>
    </location>
</feature>
<reference evidence="1 2" key="1">
    <citation type="journal article" date="2021" name="BMC Genomics">
        <title>Datura genome reveals duplications of psychoactive alkaloid biosynthetic genes and high mutation rate following tissue culture.</title>
        <authorList>
            <person name="Rajewski A."/>
            <person name="Carter-House D."/>
            <person name="Stajich J."/>
            <person name="Litt A."/>
        </authorList>
    </citation>
    <scope>NUCLEOTIDE SEQUENCE [LARGE SCALE GENOMIC DNA]</scope>
    <source>
        <strain evidence="1">AR-01</strain>
    </source>
</reference>
<dbReference type="EMBL" id="JACEIK010012855">
    <property type="protein sequence ID" value="MCE3216238.1"/>
    <property type="molecule type" value="Genomic_DNA"/>
</dbReference>
<dbReference type="Proteomes" id="UP000823775">
    <property type="component" value="Unassembled WGS sequence"/>
</dbReference>
<organism evidence="1 2">
    <name type="scientific">Datura stramonium</name>
    <name type="common">Jimsonweed</name>
    <name type="synonym">Common thornapple</name>
    <dbReference type="NCBI Taxonomy" id="4076"/>
    <lineage>
        <taxon>Eukaryota</taxon>
        <taxon>Viridiplantae</taxon>
        <taxon>Streptophyta</taxon>
        <taxon>Embryophyta</taxon>
        <taxon>Tracheophyta</taxon>
        <taxon>Spermatophyta</taxon>
        <taxon>Magnoliopsida</taxon>
        <taxon>eudicotyledons</taxon>
        <taxon>Gunneridae</taxon>
        <taxon>Pentapetalae</taxon>
        <taxon>asterids</taxon>
        <taxon>lamiids</taxon>
        <taxon>Solanales</taxon>
        <taxon>Solanaceae</taxon>
        <taxon>Solanoideae</taxon>
        <taxon>Datureae</taxon>
        <taxon>Datura</taxon>
    </lineage>
</organism>
<sequence length="52" mass="5895">MPTNAPQVRFWLEGMGEFYIAFKEKHGIHAEAQFDAESFKTACQISTTRLGC</sequence>
<name>A0ABS8WVL0_DATST</name>
<evidence type="ECO:0000313" key="2">
    <source>
        <dbReference type="Proteomes" id="UP000823775"/>
    </source>
</evidence>
<protein>
    <submittedName>
        <fullName evidence="1">Uncharacterized protein</fullName>
    </submittedName>
</protein>
<evidence type="ECO:0000313" key="1">
    <source>
        <dbReference type="EMBL" id="MCE3216238.1"/>
    </source>
</evidence>
<keyword evidence="2" id="KW-1185">Reference proteome</keyword>
<gene>
    <name evidence="1" type="ORF">HAX54_005667</name>
</gene>
<proteinExistence type="predicted"/>
<comment type="caution">
    <text evidence="1">The sequence shown here is derived from an EMBL/GenBank/DDBJ whole genome shotgun (WGS) entry which is preliminary data.</text>
</comment>